<dbReference type="GO" id="GO:0000981">
    <property type="term" value="F:DNA-binding transcription factor activity, RNA polymerase II-specific"/>
    <property type="evidence" value="ECO:0007669"/>
    <property type="project" value="TreeGrafter"/>
</dbReference>
<dbReference type="PROSITE" id="PS00478">
    <property type="entry name" value="LIM_DOMAIN_1"/>
    <property type="match status" value="1"/>
</dbReference>
<keyword evidence="2 8" id="KW-0479">Metal-binding</keyword>
<feature type="domain" description="LIM zinc-binding" evidence="10">
    <location>
        <begin position="51"/>
        <end position="112"/>
    </location>
</feature>
<evidence type="ECO:0000256" key="5">
    <source>
        <dbReference type="ARBA" id="ARBA00023125"/>
    </source>
</evidence>
<evidence type="ECO:0000259" key="10">
    <source>
        <dbReference type="PROSITE" id="PS50023"/>
    </source>
</evidence>
<keyword evidence="4 8" id="KW-0440">LIM domain</keyword>
<evidence type="ECO:0000313" key="11">
    <source>
        <dbReference type="EMBL" id="OQR72268.1"/>
    </source>
</evidence>
<dbReference type="AlphaFoldDB" id="A0A1V9XFW6"/>
<proteinExistence type="predicted"/>
<feature type="region of interest" description="Disordered" evidence="9">
    <location>
        <begin position="120"/>
        <end position="143"/>
    </location>
</feature>
<keyword evidence="3 8" id="KW-0862">Zinc</keyword>
<dbReference type="PANTHER" id="PTHR24208:SF166">
    <property type="entry name" value="LIM HOMEOBOX TRANSCRIPTION FACTOR 1 ALPHA, ISOFORM B"/>
    <property type="match status" value="1"/>
</dbReference>
<evidence type="ECO:0000256" key="4">
    <source>
        <dbReference type="ARBA" id="ARBA00023038"/>
    </source>
</evidence>
<dbReference type="SMART" id="SM00132">
    <property type="entry name" value="LIM"/>
    <property type="match status" value="1"/>
</dbReference>
<evidence type="ECO:0000256" key="6">
    <source>
        <dbReference type="ARBA" id="ARBA00023155"/>
    </source>
</evidence>
<dbReference type="PANTHER" id="PTHR24208">
    <property type="entry name" value="LIM/HOMEOBOX PROTEIN LHX"/>
    <property type="match status" value="1"/>
</dbReference>
<dbReference type="InterPro" id="IPR050453">
    <property type="entry name" value="LIM_Homeobox_TF"/>
</dbReference>
<keyword evidence="7" id="KW-0539">Nucleus</keyword>
<dbReference type="Pfam" id="PF00412">
    <property type="entry name" value="LIM"/>
    <property type="match status" value="1"/>
</dbReference>
<dbReference type="Gene3D" id="2.10.110.10">
    <property type="entry name" value="Cysteine Rich Protein"/>
    <property type="match status" value="1"/>
</dbReference>
<dbReference type="OrthoDB" id="9990008at2759"/>
<dbReference type="Proteomes" id="UP000192247">
    <property type="component" value="Unassembled WGS sequence"/>
</dbReference>
<dbReference type="GO" id="GO:0046872">
    <property type="term" value="F:metal ion binding"/>
    <property type="evidence" value="ECO:0007669"/>
    <property type="project" value="UniProtKB-KW"/>
</dbReference>
<evidence type="ECO:0000256" key="9">
    <source>
        <dbReference type="SAM" id="MobiDB-lite"/>
    </source>
</evidence>
<dbReference type="SUPFAM" id="SSF57716">
    <property type="entry name" value="Glucocorticoid receptor-like (DNA-binding domain)"/>
    <property type="match status" value="2"/>
</dbReference>
<dbReference type="PROSITE" id="PS50023">
    <property type="entry name" value="LIM_DOMAIN_2"/>
    <property type="match status" value="1"/>
</dbReference>
<dbReference type="GO" id="GO:0000977">
    <property type="term" value="F:RNA polymerase II transcription regulatory region sequence-specific DNA binding"/>
    <property type="evidence" value="ECO:0007669"/>
    <property type="project" value="TreeGrafter"/>
</dbReference>
<evidence type="ECO:0000256" key="1">
    <source>
        <dbReference type="ARBA" id="ARBA00004123"/>
    </source>
</evidence>
<evidence type="ECO:0000313" key="12">
    <source>
        <dbReference type="Proteomes" id="UP000192247"/>
    </source>
</evidence>
<dbReference type="EMBL" id="MNPL01012172">
    <property type="protein sequence ID" value="OQR72268.1"/>
    <property type="molecule type" value="Genomic_DNA"/>
</dbReference>
<keyword evidence="12" id="KW-1185">Reference proteome</keyword>
<organism evidence="11 12">
    <name type="scientific">Tropilaelaps mercedesae</name>
    <dbReference type="NCBI Taxonomy" id="418985"/>
    <lineage>
        <taxon>Eukaryota</taxon>
        <taxon>Metazoa</taxon>
        <taxon>Ecdysozoa</taxon>
        <taxon>Arthropoda</taxon>
        <taxon>Chelicerata</taxon>
        <taxon>Arachnida</taxon>
        <taxon>Acari</taxon>
        <taxon>Parasitiformes</taxon>
        <taxon>Mesostigmata</taxon>
        <taxon>Gamasina</taxon>
        <taxon>Dermanyssoidea</taxon>
        <taxon>Laelapidae</taxon>
        <taxon>Tropilaelaps</taxon>
    </lineage>
</organism>
<reference evidence="11 12" key="1">
    <citation type="journal article" date="2017" name="Gigascience">
        <title>Draft genome of the honey bee ectoparasitic mite, Tropilaelaps mercedesae, is shaped by the parasitic life history.</title>
        <authorList>
            <person name="Dong X."/>
            <person name="Armstrong S.D."/>
            <person name="Xia D."/>
            <person name="Makepeace B.L."/>
            <person name="Darby A.C."/>
            <person name="Kadowaki T."/>
        </authorList>
    </citation>
    <scope>NUCLEOTIDE SEQUENCE [LARGE SCALE GENOMIC DNA]</scope>
    <source>
        <strain evidence="11">Wuxi-XJTLU</strain>
    </source>
</reference>
<dbReference type="GO" id="GO:0005634">
    <property type="term" value="C:nucleus"/>
    <property type="evidence" value="ECO:0007669"/>
    <property type="project" value="UniProtKB-SubCell"/>
</dbReference>
<evidence type="ECO:0000256" key="2">
    <source>
        <dbReference type="ARBA" id="ARBA00022723"/>
    </source>
</evidence>
<evidence type="ECO:0000256" key="3">
    <source>
        <dbReference type="ARBA" id="ARBA00022833"/>
    </source>
</evidence>
<dbReference type="STRING" id="418985.A0A1V9XFW6"/>
<evidence type="ECO:0000256" key="7">
    <source>
        <dbReference type="ARBA" id="ARBA00023242"/>
    </source>
</evidence>
<accession>A0A1V9XFW6</accession>
<protein>
    <submittedName>
        <fullName evidence="11">Sodium-coupled monocarboxylate transporter 1-like</fullName>
    </submittedName>
</protein>
<keyword evidence="6" id="KW-0371">Homeobox</keyword>
<gene>
    <name evidence="11" type="ORF">BIW11_01336</name>
</gene>
<comment type="caution">
    <text evidence="11">The sequence shown here is derived from an EMBL/GenBank/DDBJ whole genome shotgun (WGS) entry which is preliminary data.</text>
</comment>
<comment type="subcellular location">
    <subcellularLocation>
        <location evidence="1">Nucleus</location>
    </subcellularLocation>
</comment>
<sequence>MREAEVESNTVEAHMTKASSFFKRTPSTWRWGPTTFTSFSCFSVQAAEQDSLCGACGQLILERIQLRVNDVSWHVDCLRCCTCDCLLEKFSTCFFRDGNVYCKQDYARLAFASPFPNLSPAASDGRSKQKGGGTARAHRVHSRGRAPLLRGAKGCESSASLRLGLT</sequence>
<dbReference type="GO" id="GO:0030182">
    <property type="term" value="P:neuron differentiation"/>
    <property type="evidence" value="ECO:0007669"/>
    <property type="project" value="TreeGrafter"/>
</dbReference>
<dbReference type="InParanoid" id="A0A1V9XFW6"/>
<evidence type="ECO:0000256" key="8">
    <source>
        <dbReference type="PROSITE-ProRule" id="PRU00125"/>
    </source>
</evidence>
<keyword evidence="5" id="KW-0238">DNA-binding</keyword>
<dbReference type="InterPro" id="IPR001781">
    <property type="entry name" value="Znf_LIM"/>
</dbReference>
<name>A0A1V9XFW6_9ACAR</name>